<name>S2KXF4_BILW3</name>
<gene>
    <name evidence="1" type="ORF">HMPREF0179_05238</name>
</gene>
<reference evidence="1 2" key="2">
    <citation type="submission" date="2013-04" db="EMBL/GenBank/DDBJ databases">
        <title>The Genome Sequence of Bilophila wadsworthia 3_1_6.</title>
        <authorList>
            <consortium name="The Broad Institute Genomics Platform"/>
            <person name="Earl A."/>
            <person name="Ward D."/>
            <person name="Feldgarden M."/>
            <person name="Gevers D."/>
            <person name="Sibley C."/>
            <person name="Strauss J."/>
            <person name="Allen-Vercoe E."/>
            <person name="Walker B."/>
            <person name="Young S."/>
            <person name="Zeng Q."/>
            <person name="Gargeya S."/>
            <person name="Fitzgerald M."/>
            <person name="Haas B."/>
            <person name="Abouelleil A."/>
            <person name="Allen A.W."/>
            <person name="Alvarado L."/>
            <person name="Arachchi H.M."/>
            <person name="Berlin A.M."/>
            <person name="Chapman S.B."/>
            <person name="Gainer-Dewar J."/>
            <person name="Goldberg J."/>
            <person name="Griggs A."/>
            <person name="Gujja S."/>
            <person name="Hansen M."/>
            <person name="Howarth C."/>
            <person name="Imamovic A."/>
            <person name="Ireland A."/>
            <person name="Larimer J."/>
            <person name="McCowan C."/>
            <person name="Murphy C."/>
            <person name="Pearson M."/>
            <person name="Poon T.W."/>
            <person name="Priest M."/>
            <person name="Roberts A."/>
            <person name="Saif S."/>
            <person name="Shea T."/>
            <person name="Sisk P."/>
            <person name="Sykes S."/>
            <person name="Wortman J."/>
            <person name="Nusbaum C."/>
            <person name="Birren B."/>
        </authorList>
    </citation>
    <scope>NUCLEOTIDE SEQUENCE [LARGE SCALE GENOMIC DNA]</scope>
    <source>
        <strain evidence="1 2">3_1_6</strain>
    </source>
</reference>
<accession>S2KXF4</accession>
<comment type="caution">
    <text evidence="1">The sequence shown here is derived from an EMBL/GenBank/DDBJ whole genome shotgun (WGS) entry which is preliminary data.</text>
</comment>
<protein>
    <submittedName>
        <fullName evidence="1">Uncharacterized protein</fullName>
    </submittedName>
</protein>
<dbReference type="EMBL" id="ADCP02000001">
    <property type="protein sequence ID" value="EPC05956.1"/>
    <property type="molecule type" value="Genomic_DNA"/>
</dbReference>
<evidence type="ECO:0000313" key="2">
    <source>
        <dbReference type="Proteomes" id="UP000006034"/>
    </source>
</evidence>
<proteinExistence type="predicted"/>
<dbReference type="AlphaFoldDB" id="S2KXF4"/>
<keyword evidence="2" id="KW-1185">Reference proteome</keyword>
<dbReference type="HOGENOM" id="CLU_3388269_0_0_7"/>
<sequence>MLFVNEQHDVTLLGLASELFFDHILQGLIFQA</sequence>
<reference evidence="1 2" key="1">
    <citation type="submission" date="2010-10" db="EMBL/GenBank/DDBJ databases">
        <authorList>
            <consortium name="The Broad Institute Genome Sequencing Platform"/>
            <person name="Ward D."/>
            <person name="Earl A."/>
            <person name="Feldgarden M."/>
            <person name="Young S.K."/>
            <person name="Gargeya S."/>
            <person name="Zeng Q."/>
            <person name="Alvarado L."/>
            <person name="Berlin A."/>
            <person name="Bochicchio J."/>
            <person name="Chapman S.B."/>
            <person name="Chen Z."/>
            <person name="Freedman E."/>
            <person name="Gellesch M."/>
            <person name="Goldberg J."/>
            <person name="Griggs A."/>
            <person name="Gujja S."/>
            <person name="Heilman E."/>
            <person name="Heiman D."/>
            <person name="Howarth C."/>
            <person name="Mehta T."/>
            <person name="Neiman D."/>
            <person name="Pearson M."/>
            <person name="Roberts A."/>
            <person name="Saif S."/>
            <person name="Shea T."/>
            <person name="Shenoy N."/>
            <person name="Sisk P."/>
            <person name="Stolte C."/>
            <person name="Sykes S."/>
            <person name="White J."/>
            <person name="Yandava C."/>
            <person name="Allen-Vercoe E."/>
            <person name="Sibley C."/>
            <person name="Ambrose C.E."/>
            <person name="Strauss J."/>
            <person name="Daigneault M."/>
            <person name="Haas B."/>
            <person name="Nusbaum C."/>
            <person name="Birren B."/>
        </authorList>
    </citation>
    <scope>NUCLEOTIDE SEQUENCE [LARGE SCALE GENOMIC DNA]</scope>
    <source>
        <strain evidence="1 2">3_1_6</strain>
    </source>
</reference>
<evidence type="ECO:0000313" key="1">
    <source>
        <dbReference type="EMBL" id="EPC05956.1"/>
    </source>
</evidence>
<organism evidence="1 2">
    <name type="scientific">Bilophila wadsworthia (strain 3_1_6)</name>
    <dbReference type="NCBI Taxonomy" id="563192"/>
    <lineage>
        <taxon>Bacteria</taxon>
        <taxon>Pseudomonadati</taxon>
        <taxon>Thermodesulfobacteriota</taxon>
        <taxon>Desulfovibrionia</taxon>
        <taxon>Desulfovibrionales</taxon>
        <taxon>Desulfovibrionaceae</taxon>
        <taxon>Bilophila</taxon>
    </lineage>
</organism>
<dbReference type="Proteomes" id="UP000006034">
    <property type="component" value="Unassembled WGS sequence"/>
</dbReference>